<feature type="domain" description="Putative metallopeptidase" evidence="2">
    <location>
        <begin position="49"/>
        <end position="195"/>
    </location>
</feature>
<evidence type="ECO:0000259" key="1">
    <source>
        <dbReference type="Pfam" id="PF09967"/>
    </source>
</evidence>
<dbReference type="InterPro" id="IPR025154">
    <property type="entry name" value="Put_metallopeptidase_dom"/>
</dbReference>
<reference evidence="3 4" key="1">
    <citation type="submission" date="2020-08" db="EMBL/GenBank/DDBJ databases">
        <title>A Genomic Blueprint of the Chicken Gut Microbiome.</title>
        <authorList>
            <person name="Gilroy R."/>
            <person name="Ravi A."/>
            <person name="Getino M."/>
            <person name="Pursley I."/>
            <person name="Horton D.L."/>
            <person name="Alikhan N.-F."/>
            <person name="Baker D."/>
            <person name="Gharbi K."/>
            <person name="Hall N."/>
            <person name="Watson M."/>
            <person name="Adriaenssens E.M."/>
            <person name="Foster-Nyarko E."/>
            <person name="Jarju S."/>
            <person name="Secka A."/>
            <person name="Antonio M."/>
            <person name="Oren A."/>
            <person name="Chaudhuri R."/>
            <person name="La Ragione R.M."/>
            <person name="Hildebrand F."/>
            <person name="Pallen M.J."/>
        </authorList>
    </citation>
    <scope>NUCLEOTIDE SEQUENCE [LARGE SCALE GENOMIC DNA]</scope>
    <source>
        <strain evidence="3 4">N37</strain>
    </source>
</reference>
<dbReference type="SUPFAM" id="SSF53300">
    <property type="entry name" value="vWA-like"/>
    <property type="match status" value="1"/>
</dbReference>
<gene>
    <name evidence="3" type="ORF">H9637_02875</name>
</gene>
<proteinExistence type="predicted"/>
<dbReference type="Pfam" id="PF13203">
    <property type="entry name" value="DUF2201_N"/>
    <property type="match status" value="1"/>
</dbReference>
<dbReference type="PANTHER" id="PTHR38730">
    <property type="entry name" value="SLL7028 PROTEIN"/>
    <property type="match status" value="1"/>
</dbReference>
<dbReference type="RefSeq" id="WP_191738967.1">
    <property type="nucleotide sequence ID" value="NZ_JACSQB010000023.1"/>
</dbReference>
<evidence type="ECO:0008006" key="5">
    <source>
        <dbReference type="Google" id="ProtNLM"/>
    </source>
</evidence>
<name>A0ABR8YP44_9CLOT</name>
<feature type="domain" description="VWA-like" evidence="1">
    <location>
        <begin position="302"/>
        <end position="426"/>
    </location>
</feature>
<sequence>MENKFESLRKELYEEISSLKKNQQLKENFSDRFFKIIDMVNFSLMEDKDNFYGHFLLQMKRNINLKMETPTGITASISKFTIHFNPLIFIQLSLKQMEGQIKHEIHHILSLHLNRAKELRGKYSTLALNIAMDLAVNQYIDNLPPYSINIEWVNLKYGLKLEPFSIMEYYADKIQEALNLLDEDKDGEEDDTKEDEEIANEYNPETTHDIWKFSEEIEEKLLKDLTKKYVDKAYKGDVPKFIDTMIKGLARKTSEIPWNMYLKRLMGNIPSGYKKTITRRNRRQPDRYDLRGTLSNQIAKITVAIDISGSMSDEEIEQAFIEIFSIVKNYNHSITIIECDSEIRRVYTAKSMKDLKKKIDTKGGTKFSPVFQFVNKNKSNILIYFTDGEGEERLKVMPKGYKTLWVISGRGEKLSLIKPFGIVKKLKRVEIADNIYMSDVRFDGWSMNSQEPAED</sequence>
<accession>A0ABR8YP44</accession>
<organism evidence="3 4">
    <name type="scientific">Clostridium faecium</name>
    <dbReference type="NCBI Taxonomy" id="2762223"/>
    <lineage>
        <taxon>Bacteria</taxon>
        <taxon>Bacillati</taxon>
        <taxon>Bacillota</taxon>
        <taxon>Clostridia</taxon>
        <taxon>Eubacteriales</taxon>
        <taxon>Clostridiaceae</taxon>
        <taxon>Clostridium</taxon>
    </lineage>
</organism>
<dbReference type="Proteomes" id="UP000627166">
    <property type="component" value="Unassembled WGS sequence"/>
</dbReference>
<keyword evidence="4" id="KW-1185">Reference proteome</keyword>
<evidence type="ECO:0000313" key="4">
    <source>
        <dbReference type="Proteomes" id="UP000627166"/>
    </source>
</evidence>
<dbReference type="InterPro" id="IPR036465">
    <property type="entry name" value="vWFA_dom_sf"/>
</dbReference>
<evidence type="ECO:0000259" key="2">
    <source>
        <dbReference type="Pfam" id="PF13203"/>
    </source>
</evidence>
<dbReference type="PANTHER" id="PTHR38730:SF1">
    <property type="entry name" value="SLL7028 PROTEIN"/>
    <property type="match status" value="1"/>
</dbReference>
<protein>
    <recommendedName>
        <fullName evidence="5">VWA-like domain-containing protein</fullName>
    </recommendedName>
</protein>
<dbReference type="EMBL" id="JACSQB010000023">
    <property type="protein sequence ID" value="MBD8045994.1"/>
    <property type="molecule type" value="Genomic_DNA"/>
</dbReference>
<dbReference type="Pfam" id="PF09967">
    <property type="entry name" value="DUF2201"/>
    <property type="match status" value="1"/>
</dbReference>
<dbReference type="InterPro" id="IPR018698">
    <property type="entry name" value="VWA-like_dom"/>
</dbReference>
<comment type="caution">
    <text evidence="3">The sequence shown here is derived from an EMBL/GenBank/DDBJ whole genome shotgun (WGS) entry which is preliminary data.</text>
</comment>
<evidence type="ECO:0000313" key="3">
    <source>
        <dbReference type="EMBL" id="MBD8045994.1"/>
    </source>
</evidence>